<dbReference type="KEGG" id="ehx:EMIHUDRAFT_66865"/>
<reference evidence="3" key="1">
    <citation type="journal article" date="2013" name="Nature">
        <title>Pan genome of the phytoplankton Emiliania underpins its global distribution.</title>
        <authorList>
            <person name="Read B.A."/>
            <person name="Kegel J."/>
            <person name="Klute M.J."/>
            <person name="Kuo A."/>
            <person name="Lefebvre S.C."/>
            <person name="Maumus F."/>
            <person name="Mayer C."/>
            <person name="Miller J."/>
            <person name="Monier A."/>
            <person name="Salamov A."/>
            <person name="Young J."/>
            <person name="Aguilar M."/>
            <person name="Claverie J.M."/>
            <person name="Frickenhaus S."/>
            <person name="Gonzalez K."/>
            <person name="Herman E.K."/>
            <person name="Lin Y.C."/>
            <person name="Napier J."/>
            <person name="Ogata H."/>
            <person name="Sarno A.F."/>
            <person name="Shmutz J."/>
            <person name="Schroeder D."/>
            <person name="de Vargas C."/>
            <person name="Verret F."/>
            <person name="von Dassow P."/>
            <person name="Valentin K."/>
            <person name="Van de Peer Y."/>
            <person name="Wheeler G."/>
            <person name="Dacks J.B."/>
            <person name="Delwiche C.F."/>
            <person name="Dyhrman S.T."/>
            <person name="Glockner G."/>
            <person name="John U."/>
            <person name="Richards T."/>
            <person name="Worden A.Z."/>
            <person name="Zhang X."/>
            <person name="Grigoriev I.V."/>
            <person name="Allen A.E."/>
            <person name="Bidle K."/>
            <person name="Borodovsky M."/>
            <person name="Bowler C."/>
            <person name="Brownlee C."/>
            <person name="Cock J.M."/>
            <person name="Elias M."/>
            <person name="Gladyshev V.N."/>
            <person name="Groth M."/>
            <person name="Guda C."/>
            <person name="Hadaegh A."/>
            <person name="Iglesias-Rodriguez M.D."/>
            <person name="Jenkins J."/>
            <person name="Jones B.M."/>
            <person name="Lawson T."/>
            <person name="Leese F."/>
            <person name="Lindquist E."/>
            <person name="Lobanov A."/>
            <person name="Lomsadze A."/>
            <person name="Malik S.B."/>
            <person name="Marsh M.E."/>
            <person name="Mackinder L."/>
            <person name="Mock T."/>
            <person name="Mueller-Roeber B."/>
            <person name="Pagarete A."/>
            <person name="Parker M."/>
            <person name="Probert I."/>
            <person name="Quesneville H."/>
            <person name="Raines C."/>
            <person name="Rensing S.A."/>
            <person name="Riano-Pachon D.M."/>
            <person name="Richier S."/>
            <person name="Rokitta S."/>
            <person name="Shiraiwa Y."/>
            <person name="Soanes D.M."/>
            <person name="van der Giezen M."/>
            <person name="Wahlund T.M."/>
            <person name="Williams B."/>
            <person name="Wilson W."/>
            <person name="Wolfe G."/>
            <person name="Wurch L.L."/>
        </authorList>
    </citation>
    <scope>NUCLEOTIDE SEQUENCE</scope>
</reference>
<sequence length="107" mass="11530">MSKVVIHRGVVYTSGQTAADAGDCVEKQTKSCLAKIDALLAEAGTSKSNALNATIWLKDIEADFKRMNGVWNEWVEADNKPTRATVQAAMARPSILVEIQVTAALPE</sequence>
<dbReference type="EnsemblProtists" id="EOD13127">
    <property type="protein sequence ID" value="EOD13127"/>
    <property type="gene ID" value="EMIHUDRAFT_66865"/>
</dbReference>
<comment type="similarity">
    <text evidence="1">Belongs to the RutC family.</text>
</comment>
<dbReference type="RefSeq" id="XP_005765556.1">
    <property type="nucleotide sequence ID" value="XM_005765499.1"/>
</dbReference>
<dbReference type="KEGG" id="ehx:EMIHUDRAFT_77074"/>
<evidence type="ECO:0000313" key="3">
    <source>
        <dbReference type="Proteomes" id="UP000013827"/>
    </source>
</evidence>
<dbReference type="PANTHER" id="PTHR47328:SF1">
    <property type="entry name" value="RUTC FAMILY PROTEIN YOAB"/>
    <property type="match status" value="1"/>
</dbReference>
<dbReference type="GeneID" id="17255306"/>
<dbReference type="Pfam" id="PF01042">
    <property type="entry name" value="Ribonuc_L-PSP"/>
    <property type="match status" value="1"/>
</dbReference>
<dbReference type="HOGENOM" id="CLU_100715_6_1_1"/>
<protein>
    <recommendedName>
        <fullName evidence="4">RidA family protein</fullName>
    </recommendedName>
</protein>
<dbReference type="Gene3D" id="3.30.1330.40">
    <property type="entry name" value="RutC-like"/>
    <property type="match status" value="1"/>
</dbReference>
<dbReference type="InterPro" id="IPR035709">
    <property type="entry name" value="YoaB-like"/>
</dbReference>
<dbReference type="OMA" id="NEAWDAW"/>
<dbReference type="InterPro" id="IPR019897">
    <property type="entry name" value="RidA_CS"/>
</dbReference>
<dbReference type="PANTHER" id="PTHR47328">
    <property type="match status" value="1"/>
</dbReference>
<dbReference type="PaxDb" id="2903-EOD09150"/>
<dbReference type="InterPro" id="IPR006175">
    <property type="entry name" value="YjgF/YER057c/UK114"/>
</dbReference>
<organism evidence="2 3">
    <name type="scientific">Emiliania huxleyi (strain CCMP1516)</name>
    <dbReference type="NCBI Taxonomy" id="280463"/>
    <lineage>
        <taxon>Eukaryota</taxon>
        <taxon>Haptista</taxon>
        <taxon>Haptophyta</taxon>
        <taxon>Prymnesiophyceae</taxon>
        <taxon>Isochrysidales</taxon>
        <taxon>Noelaerhabdaceae</taxon>
        <taxon>Emiliania</taxon>
    </lineage>
</organism>
<dbReference type="CDD" id="cd06150">
    <property type="entry name" value="YjgF_YER057c_UK114_like_2"/>
    <property type="match status" value="1"/>
</dbReference>
<accession>A0A0D3IPE2</accession>
<proteinExistence type="inferred from homology"/>
<keyword evidence="3" id="KW-1185">Reference proteome</keyword>
<dbReference type="InterPro" id="IPR035959">
    <property type="entry name" value="RutC-like_sf"/>
</dbReference>
<dbReference type="EnsemblProtists" id="EOD09150">
    <property type="protein sequence ID" value="EOD09150"/>
    <property type="gene ID" value="EMIHUDRAFT_77074"/>
</dbReference>
<dbReference type="STRING" id="2903.R1D3H3"/>
<dbReference type="eggNOG" id="ENOG502S4QA">
    <property type="taxonomic scope" value="Eukaryota"/>
</dbReference>
<dbReference type="AlphaFoldDB" id="A0A0D3IPE2"/>
<evidence type="ECO:0000313" key="2">
    <source>
        <dbReference type="EnsemblProtists" id="EOD13127"/>
    </source>
</evidence>
<dbReference type="RefSeq" id="XP_005761579.1">
    <property type="nucleotide sequence ID" value="XM_005761522.1"/>
</dbReference>
<evidence type="ECO:0000256" key="1">
    <source>
        <dbReference type="ARBA" id="ARBA00010552"/>
    </source>
</evidence>
<name>A0A0D3IPE2_EMIH1</name>
<dbReference type="SUPFAM" id="SSF55298">
    <property type="entry name" value="YjgF-like"/>
    <property type="match status" value="1"/>
</dbReference>
<dbReference type="PROSITE" id="PS01094">
    <property type="entry name" value="UPF0076"/>
    <property type="match status" value="1"/>
</dbReference>
<dbReference type="Proteomes" id="UP000013827">
    <property type="component" value="Unassembled WGS sequence"/>
</dbReference>
<evidence type="ECO:0008006" key="4">
    <source>
        <dbReference type="Google" id="ProtNLM"/>
    </source>
</evidence>
<reference evidence="2" key="2">
    <citation type="submission" date="2024-10" db="UniProtKB">
        <authorList>
            <consortium name="EnsemblProtists"/>
        </authorList>
    </citation>
    <scope>IDENTIFICATION</scope>
</reference>
<dbReference type="GeneID" id="17259309"/>